<dbReference type="PANTHER" id="PTHR30258:SF2">
    <property type="entry name" value="COMG OPERON PROTEIN 1"/>
    <property type="match status" value="1"/>
</dbReference>
<dbReference type="GO" id="GO:0016887">
    <property type="term" value="F:ATP hydrolysis activity"/>
    <property type="evidence" value="ECO:0007669"/>
    <property type="project" value="TreeGrafter"/>
</dbReference>
<dbReference type="Pfam" id="PF00437">
    <property type="entry name" value="T2SSE"/>
    <property type="match status" value="1"/>
</dbReference>
<organism evidence="4">
    <name type="scientific">gut metagenome</name>
    <dbReference type="NCBI Taxonomy" id="749906"/>
    <lineage>
        <taxon>unclassified sequences</taxon>
        <taxon>metagenomes</taxon>
        <taxon>organismal metagenomes</taxon>
    </lineage>
</organism>
<evidence type="ECO:0000256" key="2">
    <source>
        <dbReference type="ARBA" id="ARBA00022840"/>
    </source>
</evidence>
<dbReference type="InterPro" id="IPR001482">
    <property type="entry name" value="T2SS/T4SS_dom"/>
</dbReference>
<dbReference type="GO" id="GO:0005524">
    <property type="term" value="F:ATP binding"/>
    <property type="evidence" value="ECO:0007669"/>
    <property type="project" value="UniProtKB-KW"/>
</dbReference>
<dbReference type="GO" id="GO:0005886">
    <property type="term" value="C:plasma membrane"/>
    <property type="evidence" value="ECO:0007669"/>
    <property type="project" value="TreeGrafter"/>
</dbReference>
<keyword evidence="1" id="KW-0547">Nucleotide-binding</keyword>
<dbReference type="PROSITE" id="PS00662">
    <property type="entry name" value="T2SP_E"/>
    <property type="match status" value="1"/>
</dbReference>
<accession>J9G312</accession>
<dbReference type="EMBL" id="AMCI01005406">
    <property type="protein sequence ID" value="EJW96197.1"/>
    <property type="molecule type" value="Genomic_DNA"/>
</dbReference>
<evidence type="ECO:0000256" key="1">
    <source>
        <dbReference type="ARBA" id="ARBA00022741"/>
    </source>
</evidence>
<comment type="caution">
    <text evidence="4">The sequence shown here is derived from an EMBL/GenBank/DDBJ whole genome shotgun (WGS) entry which is preliminary data.</text>
</comment>
<protein>
    <submittedName>
        <fullName evidence="4">Protein containing Type II secretion system protein E domain protein</fullName>
    </submittedName>
</protein>
<sequence>MCVQGMTFSSGLRSILRQDPDIVMVGEIRDKETAQIAVQAA</sequence>
<evidence type="ECO:0000259" key="3">
    <source>
        <dbReference type="PROSITE" id="PS00662"/>
    </source>
</evidence>
<dbReference type="InterPro" id="IPR027417">
    <property type="entry name" value="P-loop_NTPase"/>
</dbReference>
<dbReference type="Gene3D" id="3.40.50.300">
    <property type="entry name" value="P-loop containing nucleotide triphosphate hydrolases"/>
    <property type="match status" value="1"/>
</dbReference>
<evidence type="ECO:0000313" key="4">
    <source>
        <dbReference type="EMBL" id="EJW96197.1"/>
    </source>
</evidence>
<dbReference type="PANTHER" id="PTHR30258">
    <property type="entry name" value="TYPE II SECRETION SYSTEM PROTEIN GSPE-RELATED"/>
    <property type="match status" value="1"/>
</dbReference>
<name>J9G312_9ZZZZ</name>
<feature type="domain" description="Bacterial type II secretion system protein E" evidence="3">
    <location>
        <begin position="16"/>
        <end position="30"/>
    </location>
</feature>
<dbReference type="SUPFAM" id="SSF52540">
    <property type="entry name" value="P-loop containing nucleoside triphosphate hydrolases"/>
    <property type="match status" value="1"/>
</dbReference>
<gene>
    <name evidence="4" type="ORF">EVA_15696</name>
</gene>
<keyword evidence="2" id="KW-0067">ATP-binding</keyword>
<dbReference type="AlphaFoldDB" id="J9G312"/>
<proteinExistence type="predicted"/>
<reference evidence="4" key="1">
    <citation type="journal article" date="2012" name="PLoS ONE">
        <title>Gene sets for utilization of primary and secondary nutrition supplies in the distal gut of endangered iberian lynx.</title>
        <authorList>
            <person name="Alcaide M."/>
            <person name="Messina E."/>
            <person name="Richter M."/>
            <person name="Bargiela R."/>
            <person name="Peplies J."/>
            <person name="Huws S.A."/>
            <person name="Newbold C.J."/>
            <person name="Golyshin P.N."/>
            <person name="Simon M.A."/>
            <person name="Lopez G."/>
            <person name="Yakimov M.M."/>
            <person name="Ferrer M."/>
        </authorList>
    </citation>
    <scope>NUCLEOTIDE SEQUENCE</scope>
</reference>